<proteinExistence type="predicted"/>
<dbReference type="InterPro" id="IPR001584">
    <property type="entry name" value="Integrase_cat-core"/>
</dbReference>
<comment type="subcellular location">
    <subcellularLocation>
        <location evidence="1">Nucleus</location>
    </subcellularLocation>
</comment>
<dbReference type="Proteomes" id="UP000694700">
    <property type="component" value="Unplaced"/>
</dbReference>
<reference evidence="4" key="1">
    <citation type="submission" date="2025-08" db="UniProtKB">
        <authorList>
            <consortium name="Ensembl"/>
        </authorList>
    </citation>
    <scope>IDENTIFICATION</scope>
</reference>
<sequence length="322" mass="37690">GRVSRSLFHNFGIPEDIVSDRGPQFISRVWKSFLALLNVTVSLTSGYHPQANGQTERKIQDISRFLRTFCHRNQNLWNRYLVWAEYAQNSLRQTSTNLTPFQCILGYQPPLFPWSGEPSNVLAVNDWFHDSERVWNQAHRHLQQAVNRQQRFADTHRKETPVYQPGQLVWLSTRDIRLRQPCKKLSLRYIGPFPIERQINPVTYRLQLPAQYRIQPTFHVSLLKPHRLPVSVPFADPVPDDEPPLPPIDAEPIYTVKEILDSWRCGGRLEYLIDWEDYGPEERCWVPLDPIFLTQVCLRNFTPSIQRNPLHDLEVDPHDAGE</sequence>
<dbReference type="Ensembl" id="ENSCCRT00015045533.1">
    <property type="protein sequence ID" value="ENSCCRP00015044038.1"/>
    <property type="gene ID" value="ENSCCRG00015018280.1"/>
</dbReference>
<dbReference type="InterPro" id="IPR050951">
    <property type="entry name" value="Retrovirus_Pol_polyprotein"/>
</dbReference>
<protein>
    <submittedName>
        <fullName evidence="4">Uncharacterized protein</fullName>
    </submittedName>
</protein>
<dbReference type="PANTHER" id="PTHR37984:SF15">
    <property type="entry name" value="INTEGRASE CATALYTIC DOMAIN-CONTAINING PROTEIN"/>
    <property type="match status" value="1"/>
</dbReference>
<dbReference type="PROSITE" id="PS50013">
    <property type="entry name" value="CHROMO_2"/>
    <property type="match status" value="1"/>
</dbReference>
<evidence type="ECO:0000256" key="1">
    <source>
        <dbReference type="ARBA" id="ARBA00004123"/>
    </source>
</evidence>
<organism evidence="4 5">
    <name type="scientific">Cyprinus carpio</name>
    <name type="common">Common carp</name>
    <dbReference type="NCBI Taxonomy" id="7962"/>
    <lineage>
        <taxon>Eukaryota</taxon>
        <taxon>Metazoa</taxon>
        <taxon>Chordata</taxon>
        <taxon>Craniata</taxon>
        <taxon>Vertebrata</taxon>
        <taxon>Euteleostomi</taxon>
        <taxon>Actinopterygii</taxon>
        <taxon>Neopterygii</taxon>
        <taxon>Teleostei</taxon>
        <taxon>Ostariophysi</taxon>
        <taxon>Cypriniformes</taxon>
        <taxon>Cyprinidae</taxon>
        <taxon>Cyprininae</taxon>
        <taxon>Cyprinus</taxon>
    </lineage>
</organism>
<dbReference type="SUPFAM" id="SSF54160">
    <property type="entry name" value="Chromo domain-like"/>
    <property type="match status" value="1"/>
</dbReference>
<evidence type="ECO:0000313" key="4">
    <source>
        <dbReference type="Ensembl" id="ENSCCRP00015044038.1"/>
    </source>
</evidence>
<dbReference type="GO" id="GO:0005634">
    <property type="term" value="C:nucleus"/>
    <property type="evidence" value="ECO:0007669"/>
    <property type="project" value="UniProtKB-SubCell"/>
</dbReference>
<dbReference type="Pfam" id="PF24626">
    <property type="entry name" value="SH3_Tf2-1"/>
    <property type="match status" value="1"/>
</dbReference>
<dbReference type="Gene3D" id="2.40.50.40">
    <property type="match status" value="1"/>
</dbReference>
<dbReference type="InterPro" id="IPR036397">
    <property type="entry name" value="RNaseH_sf"/>
</dbReference>
<dbReference type="GO" id="GO:0003676">
    <property type="term" value="F:nucleic acid binding"/>
    <property type="evidence" value="ECO:0007669"/>
    <property type="project" value="InterPro"/>
</dbReference>
<dbReference type="InterPro" id="IPR000953">
    <property type="entry name" value="Chromo/chromo_shadow_dom"/>
</dbReference>
<accession>A0A8C1Z0K9</accession>
<dbReference type="InterPro" id="IPR016197">
    <property type="entry name" value="Chromo-like_dom_sf"/>
</dbReference>
<evidence type="ECO:0000259" key="3">
    <source>
        <dbReference type="PROSITE" id="PS50994"/>
    </source>
</evidence>
<name>A0A8C1Z0K9_CYPCA</name>
<dbReference type="InterPro" id="IPR012337">
    <property type="entry name" value="RNaseH-like_sf"/>
</dbReference>
<evidence type="ECO:0000259" key="2">
    <source>
        <dbReference type="PROSITE" id="PS50013"/>
    </source>
</evidence>
<dbReference type="CDD" id="cd00024">
    <property type="entry name" value="CD_CSD"/>
    <property type="match status" value="1"/>
</dbReference>
<dbReference type="PROSITE" id="PS50994">
    <property type="entry name" value="INTEGRASE"/>
    <property type="match status" value="1"/>
</dbReference>
<dbReference type="Gene3D" id="3.30.420.10">
    <property type="entry name" value="Ribonuclease H-like superfamily/Ribonuclease H"/>
    <property type="match status" value="1"/>
</dbReference>
<dbReference type="SUPFAM" id="SSF53098">
    <property type="entry name" value="Ribonuclease H-like"/>
    <property type="match status" value="1"/>
</dbReference>
<dbReference type="InterPro" id="IPR056924">
    <property type="entry name" value="SH3_Tf2-1"/>
</dbReference>
<dbReference type="GO" id="GO:0015074">
    <property type="term" value="P:DNA integration"/>
    <property type="evidence" value="ECO:0007669"/>
    <property type="project" value="InterPro"/>
</dbReference>
<feature type="domain" description="Integrase catalytic" evidence="3">
    <location>
        <begin position="1"/>
        <end position="108"/>
    </location>
</feature>
<dbReference type="PANTHER" id="PTHR37984">
    <property type="entry name" value="PROTEIN CBG26694"/>
    <property type="match status" value="1"/>
</dbReference>
<dbReference type="AlphaFoldDB" id="A0A8C1Z0K9"/>
<evidence type="ECO:0000313" key="5">
    <source>
        <dbReference type="Proteomes" id="UP000694700"/>
    </source>
</evidence>
<feature type="domain" description="Chromo" evidence="2">
    <location>
        <begin position="254"/>
        <end position="301"/>
    </location>
</feature>